<dbReference type="GeneID" id="8241519"/>
<evidence type="ECO:0000313" key="6">
    <source>
        <dbReference type="Proteomes" id="UP000002009"/>
    </source>
</evidence>
<sequence length="410" mass="42707">MRLVSLAVLALALLVAPATCDKDKSAWTCESDGFWHENGVKSQYTCSESGSKADDGSKGESPSPSSKGDEKEDGGKEDAATVCPGDGNDAGFDAFPTVTRTCVKGPPNDATRCWWTYRPPTSQTGRIPLVVDMHGGGGCASHRARWSGFKALADAKLFAVAWPAGYANEWGTCGSDCEGVRAASGGKNIRDTDDITFLTALIAFEAARPMDGSSPPVDATRVYLTGFSMGCMMAHRFAMERSDLTAGFGCHGGDLIGAGADLNAQKARFSIKPTAAFMTGGSSDAWFSPSAFVTWRTWNGCDAGDANVASTNVTSPRVGNIQRGAGCDAPTARYVVFDAGHTEDDAMAAATWDFVAASTRPGANAAIAEVTVPVERAPVTSAGSRVPAGVAALATAAVFFLSFSEEHSFQ</sequence>
<gene>
    <name evidence="5" type="primary">LPQC</name>
    <name evidence="5" type="ORF">MICPUN_99219</name>
</gene>
<evidence type="ECO:0000256" key="1">
    <source>
        <dbReference type="ARBA" id="ARBA00022729"/>
    </source>
</evidence>
<dbReference type="OrthoDB" id="2425929at2759"/>
<evidence type="ECO:0000256" key="2">
    <source>
        <dbReference type="ARBA" id="ARBA00022801"/>
    </source>
</evidence>
<dbReference type="RefSeq" id="XP_002499374.1">
    <property type="nucleotide sequence ID" value="XM_002499329.1"/>
</dbReference>
<dbReference type="InterPro" id="IPR050955">
    <property type="entry name" value="Plant_Biomass_Hydrol_Est"/>
</dbReference>
<dbReference type="SUPFAM" id="SSF53474">
    <property type="entry name" value="alpha/beta-Hydrolases"/>
    <property type="match status" value="1"/>
</dbReference>
<dbReference type="PANTHER" id="PTHR43037:SF1">
    <property type="entry name" value="BLL1128 PROTEIN"/>
    <property type="match status" value="1"/>
</dbReference>
<dbReference type="Proteomes" id="UP000002009">
    <property type="component" value="Chromosome 2"/>
</dbReference>
<reference evidence="5 6" key="1">
    <citation type="journal article" date="2009" name="Science">
        <title>Green evolution and dynamic adaptations revealed by genomes of the marine picoeukaryotes Micromonas.</title>
        <authorList>
            <person name="Worden A.Z."/>
            <person name="Lee J.H."/>
            <person name="Mock T."/>
            <person name="Rouze P."/>
            <person name="Simmons M.P."/>
            <person name="Aerts A.L."/>
            <person name="Allen A.E."/>
            <person name="Cuvelier M.L."/>
            <person name="Derelle E."/>
            <person name="Everett M.V."/>
            <person name="Foulon E."/>
            <person name="Grimwood J."/>
            <person name="Gundlach H."/>
            <person name="Henrissat B."/>
            <person name="Napoli C."/>
            <person name="McDonald S.M."/>
            <person name="Parker M.S."/>
            <person name="Rombauts S."/>
            <person name="Salamov A."/>
            <person name="Von Dassow P."/>
            <person name="Badger J.H."/>
            <person name="Coutinho P.M."/>
            <person name="Demir E."/>
            <person name="Dubchak I."/>
            <person name="Gentemann C."/>
            <person name="Eikrem W."/>
            <person name="Gready J.E."/>
            <person name="John U."/>
            <person name="Lanier W."/>
            <person name="Lindquist E.A."/>
            <person name="Lucas S."/>
            <person name="Mayer K.F."/>
            <person name="Moreau H."/>
            <person name="Not F."/>
            <person name="Otillar R."/>
            <person name="Panaud O."/>
            <person name="Pangilinan J."/>
            <person name="Paulsen I."/>
            <person name="Piegu B."/>
            <person name="Poliakov A."/>
            <person name="Robbens S."/>
            <person name="Schmutz J."/>
            <person name="Toulza E."/>
            <person name="Wyss T."/>
            <person name="Zelensky A."/>
            <person name="Zhou K."/>
            <person name="Armbrust E.V."/>
            <person name="Bhattacharya D."/>
            <person name="Goodenough U.W."/>
            <person name="Van de Peer Y."/>
            <person name="Grigoriev I.V."/>
        </authorList>
    </citation>
    <scope>NUCLEOTIDE SEQUENCE [LARGE SCALE GENOMIC DNA]</scope>
    <source>
        <strain evidence="6">RCC299 / NOUM17</strain>
    </source>
</reference>
<feature type="chain" id="PRO_5002906435" evidence="4">
    <location>
        <begin position="21"/>
        <end position="410"/>
    </location>
</feature>
<organism evidence="5 6">
    <name type="scientific">Micromonas commoda (strain RCC299 / NOUM17 / CCMP2709)</name>
    <name type="common">Picoplanktonic green alga</name>
    <dbReference type="NCBI Taxonomy" id="296587"/>
    <lineage>
        <taxon>Eukaryota</taxon>
        <taxon>Viridiplantae</taxon>
        <taxon>Chlorophyta</taxon>
        <taxon>Mamiellophyceae</taxon>
        <taxon>Mamiellales</taxon>
        <taxon>Mamiellaceae</taxon>
        <taxon>Micromonas</taxon>
    </lineage>
</organism>
<feature type="signal peptide" evidence="4">
    <location>
        <begin position="1"/>
        <end position="20"/>
    </location>
</feature>
<feature type="region of interest" description="Disordered" evidence="3">
    <location>
        <begin position="45"/>
        <end position="87"/>
    </location>
</feature>
<evidence type="ECO:0000256" key="4">
    <source>
        <dbReference type="SAM" id="SignalP"/>
    </source>
</evidence>
<name>C1DZD9_MICCC</name>
<dbReference type="KEGG" id="mis:MICPUN_99219"/>
<evidence type="ECO:0000256" key="3">
    <source>
        <dbReference type="SAM" id="MobiDB-lite"/>
    </source>
</evidence>
<keyword evidence="1 4" id="KW-0732">Signal</keyword>
<keyword evidence="6" id="KW-1185">Reference proteome</keyword>
<dbReference type="GO" id="GO:0005576">
    <property type="term" value="C:extracellular region"/>
    <property type="evidence" value="ECO:0007669"/>
    <property type="project" value="InterPro"/>
</dbReference>
<dbReference type="STRING" id="296587.C1DZD9"/>
<evidence type="ECO:0000313" key="5">
    <source>
        <dbReference type="EMBL" id="ACO60633.1"/>
    </source>
</evidence>
<dbReference type="GO" id="GO:0016787">
    <property type="term" value="F:hydrolase activity"/>
    <property type="evidence" value="ECO:0007669"/>
    <property type="project" value="UniProtKB-KW"/>
</dbReference>
<keyword evidence="2" id="KW-0378">Hydrolase</keyword>
<dbReference type="InterPro" id="IPR029058">
    <property type="entry name" value="AB_hydrolase_fold"/>
</dbReference>
<dbReference type="InterPro" id="IPR010126">
    <property type="entry name" value="Esterase_phb"/>
</dbReference>
<dbReference type="AlphaFoldDB" id="C1DZD9"/>
<proteinExistence type="predicted"/>
<dbReference type="Pfam" id="PF10503">
    <property type="entry name" value="Esterase_PHB"/>
    <property type="match status" value="1"/>
</dbReference>
<dbReference type="InParanoid" id="C1DZD9"/>
<dbReference type="PANTHER" id="PTHR43037">
    <property type="entry name" value="UNNAMED PRODUCT-RELATED"/>
    <property type="match status" value="1"/>
</dbReference>
<feature type="compositionally biased region" description="Basic and acidic residues" evidence="3">
    <location>
        <begin position="67"/>
        <end position="79"/>
    </location>
</feature>
<accession>C1DZD9</accession>
<dbReference type="EMBL" id="CP001323">
    <property type="protein sequence ID" value="ACO60633.1"/>
    <property type="molecule type" value="Genomic_DNA"/>
</dbReference>
<protein>
    <submittedName>
        <fullName evidence="5">Depolymerase</fullName>
    </submittedName>
</protein>
<dbReference type="Gene3D" id="3.40.50.1820">
    <property type="entry name" value="alpha/beta hydrolase"/>
    <property type="match status" value="1"/>
</dbReference>